<dbReference type="Gene3D" id="3.10.20.90">
    <property type="entry name" value="Phosphatidylinositol 3-kinase Catalytic Subunit, Chain A, domain 1"/>
    <property type="match status" value="1"/>
</dbReference>
<comment type="subcellular location">
    <subcellularLocation>
        <location evidence="2">Nucleus</location>
    </subcellularLocation>
</comment>
<reference evidence="16" key="1">
    <citation type="submission" date="2021-07" db="EMBL/GenBank/DDBJ databases">
        <title>Draft genome of Mortierella alpina, strain LL118, isolated from an aspen leaf litter sample.</title>
        <authorList>
            <person name="Yang S."/>
            <person name="Vinatzer B.A."/>
        </authorList>
    </citation>
    <scope>NUCLEOTIDE SEQUENCE</scope>
    <source>
        <strain evidence="16">LL118</strain>
    </source>
</reference>
<evidence type="ECO:0000256" key="11">
    <source>
        <dbReference type="SAM" id="MobiDB-lite"/>
    </source>
</evidence>
<dbReference type="InterPro" id="IPR013144">
    <property type="entry name" value="CRA_dom"/>
</dbReference>
<dbReference type="InterPro" id="IPR006595">
    <property type="entry name" value="CTLH_C"/>
</dbReference>
<comment type="similarity">
    <text evidence="3">Belongs to the peptidase C19 family.</text>
</comment>
<keyword evidence="9" id="KW-0788">Thiol protease</keyword>
<dbReference type="PANTHER" id="PTHR24006:SF722">
    <property type="entry name" value="UBIQUITIN CARBOXYL-TERMINAL HYDROLASE 48"/>
    <property type="match status" value="1"/>
</dbReference>
<dbReference type="InterPro" id="IPR018200">
    <property type="entry name" value="USP_CS"/>
</dbReference>
<dbReference type="InterPro" id="IPR006615">
    <property type="entry name" value="Pept_C19_DUSP"/>
</dbReference>
<keyword evidence="10" id="KW-0539">Nucleus</keyword>
<dbReference type="InterPro" id="IPR001394">
    <property type="entry name" value="Peptidase_C19_UCH"/>
</dbReference>
<dbReference type="CDD" id="cd02668">
    <property type="entry name" value="Peptidase_C19L"/>
    <property type="match status" value="1"/>
</dbReference>
<gene>
    <name evidence="16" type="ORF">KVV02_003603</name>
</gene>
<dbReference type="InterPro" id="IPR035927">
    <property type="entry name" value="DUSP-like_sf"/>
</dbReference>
<dbReference type="Gene3D" id="3.30.2230.10">
    <property type="entry name" value="DUSP-like"/>
    <property type="match status" value="1"/>
</dbReference>
<dbReference type="EMBL" id="JAIFTL010000033">
    <property type="protein sequence ID" value="KAG9325731.1"/>
    <property type="molecule type" value="Genomic_DNA"/>
</dbReference>
<evidence type="ECO:0000259" key="13">
    <source>
        <dbReference type="PROSITE" id="PS50235"/>
    </source>
</evidence>
<feature type="compositionally biased region" description="Polar residues" evidence="11">
    <location>
        <begin position="1155"/>
        <end position="1172"/>
    </location>
</feature>
<dbReference type="PROSITE" id="PS50897">
    <property type="entry name" value="CTLH"/>
    <property type="match status" value="1"/>
</dbReference>
<protein>
    <recommendedName>
        <fullName evidence="4">ubiquitinyl hydrolase 1</fullName>
        <ecNumber evidence="4">3.4.19.12</ecNumber>
    </recommendedName>
</protein>
<dbReference type="InterPro" id="IPR029071">
    <property type="entry name" value="Ubiquitin-like_domsf"/>
</dbReference>
<feature type="domain" description="DUSP" evidence="15">
    <location>
        <begin position="735"/>
        <end position="854"/>
    </location>
</feature>
<evidence type="ECO:0000256" key="3">
    <source>
        <dbReference type="ARBA" id="ARBA00009085"/>
    </source>
</evidence>
<feature type="region of interest" description="Disordered" evidence="11">
    <location>
        <begin position="1108"/>
        <end position="1195"/>
    </location>
</feature>
<evidence type="ECO:0000313" key="17">
    <source>
        <dbReference type="Proteomes" id="UP000717515"/>
    </source>
</evidence>
<dbReference type="SUPFAM" id="SSF54236">
    <property type="entry name" value="Ubiquitin-like"/>
    <property type="match status" value="1"/>
</dbReference>
<dbReference type="InterPro" id="IPR006594">
    <property type="entry name" value="LisH"/>
</dbReference>
<dbReference type="PROSITE" id="PS00973">
    <property type="entry name" value="USP_2"/>
    <property type="match status" value="1"/>
</dbReference>
<dbReference type="InterPro" id="IPR050164">
    <property type="entry name" value="Peptidase_C19"/>
</dbReference>
<dbReference type="Pfam" id="PF10607">
    <property type="entry name" value="CTLH"/>
    <property type="match status" value="1"/>
</dbReference>
<dbReference type="Gene3D" id="3.90.70.10">
    <property type="entry name" value="Cysteine proteinases"/>
    <property type="match status" value="1"/>
</dbReference>
<evidence type="ECO:0000256" key="2">
    <source>
        <dbReference type="ARBA" id="ARBA00004123"/>
    </source>
</evidence>
<dbReference type="GO" id="GO:0016579">
    <property type="term" value="P:protein deubiquitination"/>
    <property type="evidence" value="ECO:0007669"/>
    <property type="project" value="InterPro"/>
</dbReference>
<dbReference type="SMART" id="SM00757">
    <property type="entry name" value="CRA"/>
    <property type="match status" value="1"/>
</dbReference>
<organism evidence="16 17">
    <name type="scientific">Mortierella alpina</name>
    <name type="common">Oleaginous fungus</name>
    <name type="synonym">Mortierella renispora</name>
    <dbReference type="NCBI Taxonomy" id="64518"/>
    <lineage>
        <taxon>Eukaryota</taxon>
        <taxon>Fungi</taxon>
        <taxon>Fungi incertae sedis</taxon>
        <taxon>Mucoromycota</taxon>
        <taxon>Mortierellomycotina</taxon>
        <taxon>Mortierellomycetes</taxon>
        <taxon>Mortierellales</taxon>
        <taxon>Mortierellaceae</taxon>
        <taxon>Mortierella</taxon>
    </lineage>
</organism>
<dbReference type="GO" id="GO:0004197">
    <property type="term" value="F:cysteine-type endopeptidase activity"/>
    <property type="evidence" value="ECO:0007669"/>
    <property type="project" value="InterPro"/>
</dbReference>
<evidence type="ECO:0000256" key="6">
    <source>
        <dbReference type="ARBA" id="ARBA00022737"/>
    </source>
</evidence>
<evidence type="ECO:0000259" key="12">
    <source>
        <dbReference type="PROSITE" id="PS50053"/>
    </source>
</evidence>
<evidence type="ECO:0000256" key="4">
    <source>
        <dbReference type="ARBA" id="ARBA00012759"/>
    </source>
</evidence>
<keyword evidence="6" id="KW-0677">Repeat</keyword>
<feature type="domain" description="USP" evidence="13">
    <location>
        <begin position="128"/>
        <end position="451"/>
    </location>
</feature>
<keyword evidence="5" id="KW-0645">Protease</keyword>
<keyword evidence="8" id="KW-0378">Hydrolase</keyword>
<dbReference type="PROSITE" id="PS50053">
    <property type="entry name" value="UBIQUITIN_2"/>
    <property type="match status" value="1"/>
</dbReference>
<dbReference type="InterPro" id="IPR033841">
    <property type="entry name" value="Pep_USP48"/>
</dbReference>
<dbReference type="GO" id="GO:0006508">
    <property type="term" value="P:proteolysis"/>
    <property type="evidence" value="ECO:0007669"/>
    <property type="project" value="UniProtKB-KW"/>
</dbReference>
<dbReference type="Pfam" id="PF00443">
    <property type="entry name" value="UCH"/>
    <property type="match status" value="1"/>
</dbReference>
<evidence type="ECO:0000256" key="5">
    <source>
        <dbReference type="ARBA" id="ARBA00022670"/>
    </source>
</evidence>
<dbReference type="PROSITE" id="PS50235">
    <property type="entry name" value="USP_3"/>
    <property type="match status" value="1"/>
</dbReference>
<feature type="compositionally biased region" description="Polar residues" evidence="11">
    <location>
        <begin position="1130"/>
        <end position="1141"/>
    </location>
</feature>
<dbReference type="InterPro" id="IPR044743">
    <property type="entry name" value="Ubl_USP48"/>
</dbReference>
<comment type="catalytic activity">
    <reaction evidence="1">
        <text>Thiol-dependent hydrolysis of ester, thioester, amide, peptide and isopeptide bonds formed by the C-terminal Gly of ubiquitin (a 76-residue protein attached to proteins as an intracellular targeting signal).</text>
        <dbReference type="EC" id="3.4.19.12"/>
    </reaction>
</comment>
<evidence type="ECO:0000256" key="10">
    <source>
        <dbReference type="ARBA" id="ARBA00023242"/>
    </source>
</evidence>
<dbReference type="GO" id="GO:0005634">
    <property type="term" value="C:nucleus"/>
    <property type="evidence" value="ECO:0007669"/>
    <property type="project" value="UniProtKB-SubCell"/>
</dbReference>
<dbReference type="InterPro" id="IPR028889">
    <property type="entry name" value="USP"/>
</dbReference>
<feature type="compositionally biased region" description="Polar residues" evidence="11">
    <location>
        <begin position="1754"/>
        <end position="1768"/>
    </location>
</feature>
<feature type="domain" description="Ubiquitin-like" evidence="12">
    <location>
        <begin position="953"/>
        <end position="1020"/>
    </location>
</feature>
<dbReference type="EC" id="3.4.19.12" evidence="4"/>
<keyword evidence="7" id="KW-0833">Ubl conjugation pathway</keyword>
<dbReference type="InterPro" id="IPR024964">
    <property type="entry name" value="CTLH/CRA"/>
</dbReference>
<name>A0A9P8D0K1_MORAP</name>
<dbReference type="PROSITE" id="PS51283">
    <property type="entry name" value="DUSP"/>
    <property type="match status" value="1"/>
</dbReference>
<dbReference type="InterPro" id="IPR000626">
    <property type="entry name" value="Ubiquitin-like_dom"/>
</dbReference>
<evidence type="ECO:0000313" key="16">
    <source>
        <dbReference type="EMBL" id="KAG9325731.1"/>
    </source>
</evidence>
<accession>A0A9P8D0K1</accession>
<evidence type="ECO:0000256" key="7">
    <source>
        <dbReference type="ARBA" id="ARBA00022786"/>
    </source>
</evidence>
<comment type="caution">
    <text evidence="16">The sequence shown here is derived from an EMBL/GenBank/DDBJ whole genome shotgun (WGS) entry which is preliminary data.</text>
</comment>
<feature type="domain" description="CTLH" evidence="14">
    <location>
        <begin position="1223"/>
        <end position="1290"/>
    </location>
</feature>
<dbReference type="SUPFAM" id="SSF143791">
    <property type="entry name" value="DUSP-like"/>
    <property type="match status" value="1"/>
</dbReference>
<dbReference type="PANTHER" id="PTHR24006">
    <property type="entry name" value="UBIQUITIN CARBOXYL-TERMINAL HYDROLASE"/>
    <property type="match status" value="1"/>
</dbReference>
<dbReference type="PROSITE" id="PS50896">
    <property type="entry name" value="LISH"/>
    <property type="match status" value="1"/>
</dbReference>
<dbReference type="GO" id="GO:0004843">
    <property type="term" value="F:cysteine-type deubiquitinase activity"/>
    <property type="evidence" value="ECO:0007669"/>
    <property type="project" value="UniProtKB-EC"/>
</dbReference>
<dbReference type="CDD" id="cd01795">
    <property type="entry name" value="Ubl_USP48"/>
    <property type="match status" value="1"/>
</dbReference>
<dbReference type="PROSITE" id="PS00972">
    <property type="entry name" value="USP_1"/>
    <property type="match status" value="1"/>
</dbReference>
<evidence type="ECO:0000259" key="15">
    <source>
        <dbReference type="PROSITE" id="PS51283"/>
    </source>
</evidence>
<dbReference type="Proteomes" id="UP000717515">
    <property type="component" value="Unassembled WGS sequence"/>
</dbReference>
<evidence type="ECO:0000259" key="14">
    <source>
        <dbReference type="PROSITE" id="PS50897"/>
    </source>
</evidence>
<dbReference type="GO" id="GO:0005829">
    <property type="term" value="C:cytosol"/>
    <property type="evidence" value="ECO:0007669"/>
    <property type="project" value="TreeGrafter"/>
</dbReference>
<dbReference type="InterPro" id="IPR038765">
    <property type="entry name" value="Papain-like_cys_pep_sf"/>
</dbReference>
<evidence type="ECO:0000256" key="9">
    <source>
        <dbReference type="ARBA" id="ARBA00022807"/>
    </source>
</evidence>
<evidence type="ECO:0000256" key="8">
    <source>
        <dbReference type="ARBA" id="ARBA00022801"/>
    </source>
</evidence>
<feature type="region of interest" description="Disordered" evidence="11">
    <location>
        <begin position="1745"/>
        <end position="1780"/>
    </location>
</feature>
<proteinExistence type="inferred from homology"/>
<sequence length="1780" mass="197581">MAPAGKKADKRWRFVGQEVKDVENLTLAHIRSVYGLGAGLEHDSDQEFTLAGAFPYCGDRHSSSSTLKLSSAKGATTCSAARCKDNPHCLNYMGQTRWEEADAFDEFYAAVSDRPDPSYNKRPVDKPSGMKNLGATCYANSLLQVWFHDLAFRDAIYRCRFDKDTESSMNALYQLQLLFAHLDHGAKNVYNPLSLVSSLKLDTTMQQDAQEFGNLFMACIDNQLQSQSDVLLRDFIKDQFQGHYQYHTTCKNCKTTSVRSCVFYELLLNIKNNCTLMDCFEEFVEPEPLVGVDRYACSTCGSLQDASREIKLQALPPVLNIQLMRFVYDGQSSKRKSKDIIRFPRSIDFSGLLQSKEADIYDLSAVLVHSGASAHSGHFLAHVFDQRSQKWFVLNDEEVAEFNATAFDPEEMPTSTSKVSTKSTAALPGATENYLNTLSSQNAYMLTYTKKARVSPVVVCEPPSATLEIVKQDNDALFRELKQHATYQETIRRAFEKAKKIRQELCRCWSVNKDQDGGCYISSEILAEYMRLQKPDLSKDIVESNVVKFDNAEITCEHRKLSPTAVTKSKRISESARSLLETKAHVHIEPVLTTDDICVPCTRNTFQDKLYSIMHRRDVDEYERRAKAVRSTPGAWLSKAWLAEWLKVLPQFHPAHGTTADDLSPMSEAYRPDVFCTHSCLSSNKLTRKLINEAALGVLERVFGPLSLPGKGAEECKECLQRMQPCIESERDMVAMAASEKRELADLINRGATLRRMEPGIIYYAVSQDFRKMWLDFIKKPTVSPRPASLDNSKLLCDHGQLVFDLDNPMDAEDESGIGIVKEEEWRYLQALYEGLDRQSSLYAGAPEVSFTKTHSVEADEGQLDPCSRTVSVPKVCSPCRSRRVLDYSSTTFTVRVYSAGNGALSQLAPQPGHAIPAVDSAFSGSTESSSKRRMIPLLPKADEGTRRSKRTRATKSPFKQIRILVNKWETTMDLKLKIMQKTEIVPLYQKLLYGDVELDRNDRTIGELELPPNAVLTLIEFDDAMDELMLDALQEEEPRYEGGFTGTGLSPYLLFTYQMDLDSEVQGADRIDTATPRQLVLDYLLHNCYGETARAFMKDDLDAVKDSDSRKGIRTSGNGHHLAPHNGNDGATTVNGTHHNGLTGASHMQAGTMAWSSTSDANHQRNESPSSFMELEKEQELDQEGDSPMAESFVDSSSDHITAGTFTAVKAHALHIDEQLKNLETRKAIRSLISHGDIEKAIELCNSAFPGVLSIEPRSPLTTPASIQMNFRLQCQLFIEKLRSDPAGHEALMFAQKFLHQFNQLDPARKEQYTLHVVDLVSLVAYSKPEEAPSGHHMKQEARDRLAEFMNSAVLGCNGMSCEPALLTIVKQVTLVRDILTGETPKIKRGSKNSHSTMFSSFTGPWQKPSIPVRIPNDDTMFNPKEYPNVVFEATGKMSGTVVLVHTNDDESDTSGLGRISTRIWVVRESDKDKVIITPSFDNNTHTFRLQAPDDYTSNAVYHQTTISYPRTAHTAESLTVSAPNTSFSGKDLYSLAFGVVRSTLSNGSIALENAQADRVQLTTSNGSISGSYEAGHVDFVTSNGSIRSKLTLRDALDKAQSKVSTKTTNGPVDLHIAATKTNRGLWMQSTSVNGKLSIGVLLGKADRASYINALTSNSKIDFNLDALQSGQSLEVNNITTNGSIVSSMMVPKEQPFKGTASSTNGSVSVNLTEEFHGRFALETTHGNATVEGSDVIMERDMKSAKQGYRGSQGPSSFSIHTTNGSTGLRFYPSGQSSA</sequence>
<evidence type="ECO:0000256" key="1">
    <source>
        <dbReference type="ARBA" id="ARBA00000707"/>
    </source>
</evidence>
<dbReference type="SUPFAM" id="SSF54001">
    <property type="entry name" value="Cysteine proteinases"/>
    <property type="match status" value="1"/>
</dbReference>
<dbReference type="SMART" id="SM00668">
    <property type="entry name" value="CTLH"/>
    <property type="match status" value="1"/>
</dbReference>